<name>A0A7J6KS77_PERCH</name>
<dbReference type="InterPro" id="IPR008042">
    <property type="entry name" value="Retrotrans_Pao"/>
</dbReference>
<protein>
    <recommendedName>
        <fullName evidence="3">Reverse transcriptase domain-containing protein</fullName>
    </recommendedName>
</protein>
<accession>A0A7J6KS77</accession>
<gene>
    <name evidence="1" type="ORF">FOL47_001546</name>
</gene>
<proteinExistence type="predicted"/>
<dbReference type="OrthoDB" id="8033604at2759"/>
<evidence type="ECO:0000313" key="2">
    <source>
        <dbReference type="Proteomes" id="UP000591131"/>
    </source>
</evidence>
<dbReference type="AlphaFoldDB" id="A0A7J6KS77"/>
<dbReference type="EMBL" id="JAAPAO010001378">
    <property type="protein sequence ID" value="KAF4649967.1"/>
    <property type="molecule type" value="Genomic_DNA"/>
</dbReference>
<dbReference type="Proteomes" id="UP000591131">
    <property type="component" value="Unassembled WGS sequence"/>
</dbReference>
<dbReference type="SUPFAM" id="SSF56672">
    <property type="entry name" value="DNA/RNA polymerases"/>
    <property type="match status" value="1"/>
</dbReference>
<evidence type="ECO:0000313" key="1">
    <source>
        <dbReference type="EMBL" id="KAF4649967.1"/>
    </source>
</evidence>
<organism evidence="1 2">
    <name type="scientific">Perkinsus chesapeaki</name>
    <name type="common">Clam parasite</name>
    <name type="synonym">Perkinsus andrewsi</name>
    <dbReference type="NCBI Taxonomy" id="330153"/>
    <lineage>
        <taxon>Eukaryota</taxon>
        <taxon>Sar</taxon>
        <taxon>Alveolata</taxon>
        <taxon>Perkinsozoa</taxon>
        <taxon>Perkinsea</taxon>
        <taxon>Perkinsida</taxon>
        <taxon>Perkinsidae</taxon>
        <taxon>Perkinsus</taxon>
    </lineage>
</organism>
<dbReference type="InterPro" id="IPR043502">
    <property type="entry name" value="DNA/RNA_pol_sf"/>
</dbReference>
<reference evidence="1 2" key="1">
    <citation type="submission" date="2020-04" db="EMBL/GenBank/DDBJ databases">
        <title>Perkinsus chesapeaki whole genome sequence.</title>
        <authorList>
            <person name="Bogema D.R."/>
        </authorList>
    </citation>
    <scope>NUCLEOTIDE SEQUENCE [LARGE SCALE GENOMIC DNA]</scope>
    <source>
        <strain evidence="1">ATCC PRA-425</strain>
    </source>
</reference>
<feature type="non-terminal residue" evidence="1">
    <location>
        <position position="602"/>
    </location>
</feature>
<keyword evidence="2" id="KW-1185">Reference proteome</keyword>
<dbReference type="Pfam" id="PF05380">
    <property type="entry name" value="Peptidase_A17"/>
    <property type="match status" value="1"/>
</dbReference>
<comment type="caution">
    <text evidence="1">The sequence shown here is derived from an EMBL/GenBank/DDBJ whole genome shotgun (WGS) entry which is preliminary data.</text>
</comment>
<evidence type="ECO:0008006" key="3">
    <source>
        <dbReference type="Google" id="ProtNLM"/>
    </source>
</evidence>
<sequence>MLDDYSESWEFDVSDPWSISTPVDKLFKMPYEPFSLCIPCEDKFSNYNCTDYRGLTLDSHVDEKGSTIDVQRFVYGIPWVSEKRPPKPSVNVILKFIDSDNRLAKRLKDSGLFEEYSKVFEEYIRRDILVKVAPDDYGKVNGIISHYPVISMTSKSTPVRPVLRGSQYRDIIGSGLGPTKSPSDAVLRSTMPSILCFRLFPYVAVLDLEKAFYMLRNSDDAAFLFCLPWKGALYRMTAPPMGAPHSAAALLHATQLMCTEAYELFMSRHPEIPDGEIVVSFSPYMDDIIVGAASEALLYDAIDSLLSVCRSHGFNCQEHKRRVGTPPKGSSAFKVLGLLWHCDDKIGNQDGPVLPPVFTKNVNHKKTVSLTQRDVMSLIAKFYDPCGICNHILLAMRLILRSEANEQPDIDAFISSETFLSLRKLMSAFKSSQSIPRLLNLLSTRVVYCFADASGFATGNVLTDTALNPIICHSRLVTRNRMGWSIVRKELLSCSEVMYTFTNFMKTLNHLFPGIKVVPILLTDNEANYYRLRKAVSLYPDVEALYKDMPKWEVNTLLSISDIIKRYGGFVYHISGKFNISDSFSRGTALPIPFLDVDVLQA</sequence>